<dbReference type="InterPro" id="IPR017896">
    <property type="entry name" value="4Fe4S_Fe-S-bd"/>
</dbReference>
<comment type="subunit">
    <text evidence="5">Part of the RNA polymerase complex.</text>
</comment>
<dbReference type="HAMAP" id="MF_00320">
    <property type="entry name" value="RNApol_arch_Rpo3"/>
    <property type="match status" value="1"/>
</dbReference>
<dbReference type="GO" id="GO:0046983">
    <property type="term" value="F:protein dimerization activity"/>
    <property type="evidence" value="ECO:0007669"/>
    <property type="project" value="InterPro"/>
</dbReference>
<protein>
    <recommendedName>
        <fullName evidence="5">DNA-directed RNA polymerase subunit Rpo3</fullName>
        <ecNumber evidence="5">2.7.7.6</ecNumber>
    </recommendedName>
    <alternativeName>
        <fullName evidence="5">DNA-directed RNA polymerase subunit D</fullName>
    </alternativeName>
</protein>
<dbReference type="PATRIC" id="fig|351160.9.peg.643"/>
<sequence>MKLEIIELKDRKAKFVLTDVTPAFANGLRRAMIADVPKMAIDYVDIYDNTSVLFDEMLALRLGLIPLKTNLDMYQLQSECECKGAGCSLCQVTLSVSAEGPCVVHSSDMKSSDPETVPVDNNIPIIELKQGQKVVASGTARLGFTKEHAKYQPVCAAGYKNVPIVTVSDKCDQCKACIDECPRGVFKIEKNKLVVTDQYKCSMCKLCVDVCDAGAIDVSADKKAFIFTVETDGSYSAQEIITRAAKSMKDRAAKLGEILEAF</sequence>
<dbReference type="GO" id="GO:0046872">
    <property type="term" value="F:metal ion binding"/>
    <property type="evidence" value="ECO:0007669"/>
    <property type="project" value="UniProtKB-KW"/>
</dbReference>
<keyword evidence="5 7" id="KW-0548">Nucleotidyltransferase</keyword>
<dbReference type="InterPro" id="IPR022842">
    <property type="entry name" value="RNAP_Rpo3/Rpb3/RPAC1"/>
</dbReference>
<dbReference type="GO" id="GO:0006351">
    <property type="term" value="P:DNA-templated transcription"/>
    <property type="evidence" value="ECO:0007669"/>
    <property type="project" value="UniProtKB-UniRule"/>
</dbReference>
<reference evidence="7 8" key="1">
    <citation type="journal article" date="2006" name="Science">
        <title>Genome of rice cluster I archaea -- the key methane producers in the rice rhizosphere.</title>
        <authorList>
            <person name="Erkel C."/>
            <person name="Kube M."/>
            <person name="Reinhardt R."/>
            <person name="Liesack W."/>
        </authorList>
    </citation>
    <scope>NUCLEOTIDE SEQUENCE [LARGE SCALE GENOMIC DNA]</scope>
    <source>
        <strain evidence="8">DSM 22066 / NBRC 105507 / MRE50</strain>
    </source>
</reference>
<comment type="subcellular location">
    <subcellularLocation>
        <location evidence="5">Cytoplasm</location>
    </subcellularLocation>
</comment>
<evidence type="ECO:0000256" key="1">
    <source>
        <dbReference type="ARBA" id="ARBA00022478"/>
    </source>
</evidence>
<dbReference type="CDD" id="cd07030">
    <property type="entry name" value="RNAP_D"/>
    <property type="match status" value="1"/>
</dbReference>
<dbReference type="Proteomes" id="UP000000663">
    <property type="component" value="Chromosome"/>
</dbReference>
<dbReference type="NCBIfam" id="NF001988">
    <property type="entry name" value="PRK00783.1"/>
    <property type="match status" value="1"/>
</dbReference>
<feature type="domain" description="4Fe-4S ferredoxin-type" evidence="6">
    <location>
        <begin position="161"/>
        <end position="191"/>
    </location>
</feature>
<accession>Q0W1V3</accession>
<dbReference type="STRING" id="351160.RCIX2583"/>
<dbReference type="SUPFAM" id="SSF55257">
    <property type="entry name" value="RBP11-like subunits of RNA polymerase"/>
    <property type="match status" value="1"/>
</dbReference>
<dbReference type="InterPro" id="IPR011263">
    <property type="entry name" value="DNA-dir_RNA_pol_RpoA/D/Rpb3"/>
</dbReference>
<dbReference type="GO" id="GO:0005737">
    <property type="term" value="C:cytoplasm"/>
    <property type="evidence" value="ECO:0007669"/>
    <property type="project" value="UniProtKB-SubCell"/>
</dbReference>
<dbReference type="GO" id="GO:0000428">
    <property type="term" value="C:DNA-directed RNA polymerase complex"/>
    <property type="evidence" value="ECO:0007669"/>
    <property type="project" value="UniProtKB-KW"/>
</dbReference>
<dbReference type="Pfam" id="PF00037">
    <property type="entry name" value="Fer4"/>
    <property type="match status" value="1"/>
</dbReference>
<comment type="function">
    <text evidence="5">DNA-dependent RNA polymerase (RNAP) catalyzes the transcription of DNA into RNA using the four ribonucleoside triphosphates as substrates.</text>
</comment>
<dbReference type="Gene3D" id="2.170.120.12">
    <property type="entry name" value="DNA-directed RNA polymerase, insert domain"/>
    <property type="match status" value="1"/>
</dbReference>
<dbReference type="Pfam" id="PF01000">
    <property type="entry name" value="RNA_pol_A_bac"/>
    <property type="match status" value="1"/>
</dbReference>
<feature type="binding site" evidence="5">
    <location>
        <position position="207"/>
    </location>
    <ligand>
        <name>[3Fe-4S] cluster</name>
        <dbReference type="ChEBI" id="CHEBI:21137"/>
    </ligand>
</feature>
<dbReference type="Gene3D" id="3.30.1360.10">
    <property type="entry name" value="RNA polymerase, RBP11-like subunit"/>
    <property type="match status" value="1"/>
</dbReference>
<dbReference type="KEGG" id="rci:RCIX2583"/>
<dbReference type="InterPro" id="IPR050518">
    <property type="entry name" value="Rpo3/RPB3_RNA_Pol_subunit"/>
</dbReference>
<dbReference type="InterPro" id="IPR036603">
    <property type="entry name" value="RBP11-like"/>
</dbReference>
<dbReference type="GO" id="GO:0051538">
    <property type="term" value="F:3 iron, 4 sulfur cluster binding"/>
    <property type="evidence" value="ECO:0007669"/>
    <property type="project" value="UniProtKB-KW"/>
</dbReference>
<dbReference type="EC" id="2.7.7.6" evidence="5"/>
<dbReference type="GO" id="GO:0003677">
    <property type="term" value="F:DNA binding"/>
    <property type="evidence" value="ECO:0007669"/>
    <property type="project" value="UniProtKB-UniRule"/>
</dbReference>
<dbReference type="SUPFAM" id="SSF56553">
    <property type="entry name" value="Insert subdomain of RNA polymerase alpha subunit"/>
    <property type="match status" value="1"/>
</dbReference>
<comment type="similarity">
    <text evidence="4 5">Belongs to the archaeal Rpo3/eukaryotic RPB3 RNA polymerase subunit family.</text>
</comment>
<dbReference type="InterPro" id="IPR001514">
    <property type="entry name" value="DNA-dir_RNA_pol_30-40kDasu_CS"/>
</dbReference>
<evidence type="ECO:0000256" key="3">
    <source>
        <dbReference type="ARBA" id="ARBA00023163"/>
    </source>
</evidence>
<dbReference type="PANTHER" id="PTHR11800:SF2">
    <property type="entry name" value="DNA-DIRECTED RNA POLYMERASE II SUBUNIT RPB3"/>
    <property type="match status" value="1"/>
</dbReference>
<proteinExistence type="inferred from homology"/>
<evidence type="ECO:0000256" key="4">
    <source>
        <dbReference type="ARBA" id="ARBA00025804"/>
    </source>
</evidence>
<organism evidence="7 8">
    <name type="scientific">Methanocella arvoryzae (strain DSM 22066 / NBRC 105507 / MRE50)</name>
    <dbReference type="NCBI Taxonomy" id="351160"/>
    <lineage>
        <taxon>Archaea</taxon>
        <taxon>Methanobacteriati</taxon>
        <taxon>Methanobacteriota</taxon>
        <taxon>Stenosarchaea group</taxon>
        <taxon>Methanomicrobia</taxon>
        <taxon>Methanocellales</taxon>
        <taxon>Methanocellaceae</taxon>
        <taxon>Methanocella</taxon>
    </lineage>
</organism>
<keyword evidence="1 5" id="KW-0240">DNA-directed RNA polymerase</keyword>
<feature type="binding site" evidence="5">
    <location>
        <position position="201"/>
    </location>
    <ligand>
        <name>[3Fe-4S] cluster</name>
        <dbReference type="ChEBI" id="CHEBI:21137"/>
    </ligand>
</feature>
<keyword evidence="5" id="KW-0003">3Fe-4S</keyword>
<dbReference type="PANTHER" id="PTHR11800">
    <property type="entry name" value="DNA-DIRECTED RNA POLYMERASE"/>
    <property type="match status" value="1"/>
</dbReference>
<name>Q0W1V3_METAR</name>
<keyword evidence="8" id="KW-1185">Reference proteome</keyword>
<keyword evidence="2 5" id="KW-0963">Cytoplasm</keyword>
<dbReference type="GeneID" id="5144210"/>
<dbReference type="InterPro" id="IPR011262">
    <property type="entry name" value="DNA-dir_RNA_pol_insert"/>
</dbReference>
<keyword evidence="5" id="KW-0479">Metal-binding</keyword>
<feature type="domain" description="4Fe-4S ferredoxin-type" evidence="6">
    <location>
        <begin position="192"/>
        <end position="221"/>
    </location>
</feature>
<evidence type="ECO:0000256" key="2">
    <source>
        <dbReference type="ARBA" id="ARBA00022490"/>
    </source>
</evidence>
<dbReference type="EMBL" id="AM114193">
    <property type="protein sequence ID" value="CAJ37640.1"/>
    <property type="molecule type" value="Genomic_DNA"/>
</dbReference>
<evidence type="ECO:0000313" key="7">
    <source>
        <dbReference type="EMBL" id="CAJ37640.1"/>
    </source>
</evidence>
<feature type="binding site" evidence="5">
    <location>
        <position position="204"/>
    </location>
    <ligand>
        <name>[3Fe-4S] cluster</name>
        <dbReference type="ChEBI" id="CHEBI:21137"/>
    </ligand>
</feature>
<evidence type="ECO:0000256" key="5">
    <source>
        <dbReference type="HAMAP-Rule" id="MF_00320"/>
    </source>
</evidence>
<comment type="cofactor">
    <cofactor evidence="5">
        <name>[3Fe-4S] cluster</name>
        <dbReference type="ChEBI" id="CHEBI:21137"/>
    </cofactor>
    <text evidence="5">Binds 1 [3Fe-4S] cluster.</text>
</comment>
<evidence type="ECO:0000313" key="8">
    <source>
        <dbReference type="Proteomes" id="UP000000663"/>
    </source>
</evidence>
<dbReference type="eggNOG" id="arCOG04241">
    <property type="taxonomic scope" value="Archaea"/>
</dbReference>
<dbReference type="RefSeq" id="WP_012034945.1">
    <property type="nucleotide sequence ID" value="NC_009464.1"/>
</dbReference>
<dbReference type="AlphaFoldDB" id="Q0W1V3"/>
<dbReference type="OrthoDB" id="84933at2157"/>
<comment type="catalytic activity">
    <reaction evidence="5">
        <text>RNA(n) + a ribonucleoside 5'-triphosphate = RNA(n+1) + diphosphate</text>
        <dbReference type="Rhea" id="RHEA:21248"/>
        <dbReference type="Rhea" id="RHEA-COMP:14527"/>
        <dbReference type="Rhea" id="RHEA-COMP:17342"/>
        <dbReference type="ChEBI" id="CHEBI:33019"/>
        <dbReference type="ChEBI" id="CHEBI:61557"/>
        <dbReference type="ChEBI" id="CHEBI:140395"/>
        <dbReference type="EC" id="2.7.7.6"/>
    </reaction>
</comment>
<dbReference type="InterPro" id="IPR036643">
    <property type="entry name" value="RNApol_insert_sf"/>
</dbReference>
<keyword evidence="3 5" id="KW-0804">Transcription</keyword>
<dbReference type="SMART" id="SM00662">
    <property type="entry name" value="RPOLD"/>
    <property type="match status" value="1"/>
</dbReference>
<dbReference type="Pfam" id="PF01193">
    <property type="entry name" value="RNA_pol_L"/>
    <property type="match status" value="1"/>
</dbReference>
<keyword evidence="5" id="KW-0411">Iron-sulfur</keyword>
<dbReference type="Gene3D" id="3.30.70.3110">
    <property type="match status" value="1"/>
</dbReference>
<dbReference type="GO" id="GO:0003899">
    <property type="term" value="F:DNA-directed RNA polymerase activity"/>
    <property type="evidence" value="ECO:0007669"/>
    <property type="project" value="UniProtKB-UniRule"/>
</dbReference>
<gene>
    <name evidence="5 7" type="primary">rpoD</name>
    <name evidence="5" type="synonym">rpo3</name>
    <name evidence="7" type="ORF">RCIX2583</name>
</gene>
<dbReference type="PROSITE" id="PS51379">
    <property type="entry name" value="4FE4S_FER_2"/>
    <property type="match status" value="2"/>
</dbReference>
<keyword evidence="5" id="KW-0408">Iron</keyword>
<keyword evidence="5 7" id="KW-0808">Transferase</keyword>
<dbReference type="PROSITE" id="PS00446">
    <property type="entry name" value="RNA_POL_D_30KD"/>
    <property type="match status" value="1"/>
</dbReference>
<evidence type="ECO:0000259" key="6">
    <source>
        <dbReference type="PROSITE" id="PS51379"/>
    </source>
</evidence>